<sequence length="190" mass="20758">MRLNDMQEEFALGLAAGLAPRRGAPAERRGTAVTVPAHWWFHLVCRTCGHTFRRGDRVRYDLTARTAEHLEPGLGCAGGPASEESGEAAEFTDGLLAGWPANVPVVRLAADDWRIPRPGLRTAAPKCRYCAHTFRPGEQVVVCPCQVARPVCGAAVHRDPARGLSCWERWRPDGRVEICPVAKARAAEND</sequence>
<dbReference type="AlphaFoldDB" id="A0A917RAA7"/>
<protein>
    <submittedName>
        <fullName evidence="1">Uncharacterized protein</fullName>
    </submittedName>
</protein>
<keyword evidence="2" id="KW-1185">Reference proteome</keyword>
<organism evidence="1 2">
    <name type="scientific">Sphaerisporangium melleum</name>
    <dbReference type="NCBI Taxonomy" id="321316"/>
    <lineage>
        <taxon>Bacteria</taxon>
        <taxon>Bacillati</taxon>
        <taxon>Actinomycetota</taxon>
        <taxon>Actinomycetes</taxon>
        <taxon>Streptosporangiales</taxon>
        <taxon>Streptosporangiaceae</taxon>
        <taxon>Sphaerisporangium</taxon>
    </lineage>
</organism>
<dbReference type="Proteomes" id="UP000645217">
    <property type="component" value="Unassembled WGS sequence"/>
</dbReference>
<gene>
    <name evidence="1" type="ORF">GCM10007964_44470</name>
</gene>
<name>A0A917RAA7_9ACTN</name>
<proteinExistence type="predicted"/>
<reference evidence="1" key="1">
    <citation type="journal article" date="2014" name="Int. J. Syst. Evol. Microbiol.">
        <title>Complete genome sequence of Corynebacterium casei LMG S-19264T (=DSM 44701T), isolated from a smear-ripened cheese.</title>
        <authorList>
            <consortium name="US DOE Joint Genome Institute (JGI-PGF)"/>
            <person name="Walter F."/>
            <person name="Albersmeier A."/>
            <person name="Kalinowski J."/>
            <person name="Ruckert C."/>
        </authorList>
    </citation>
    <scope>NUCLEOTIDE SEQUENCE</scope>
    <source>
        <strain evidence="1">JCM 13064</strain>
    </source>
</reference>
<evidence type="ECO:0000313" key="1">
    <source>
        <dbReference type="EMBL" id="GGK97322.1"/>
    </source>
</evidence>
<accession>A0A917RAA7</accession>
<reference evidence="1" key="2">
    <citation type="submission" date="2020-09" db="EMBL/GenBank/DDBJ databases">
        <authorList>
            <person name="Sun Q."/>
            <person name="Ohkuma M."/>
        </authorList>
    </citation>
    <scope>NUCLEOTIDE SEQUENCE</scope>
    <source>
        <strain evidence="1">JCM 13064</strain>
    </source>
</reference>
<comment type="caution">
    <text evidence="1">The sequence shown here is derived from an EMBL/GenBank/DDBJ whole genome shotgun (WGS) entry which is preliminary data.</text>
</comment>
<evidence type="ECO:0000313" key="2">
    <source>
        <dbReference type="Proteomes" id="UP000645217"/>
    </source>
</evidence>
<dbReference type="EMBL" id="BMNT01000024">
    <property type="protein sequence ID" value="GGK97322.1"/>
    <property type="molecule type" value="Genomic_DNA"/>
</dbReference>